<sequence>MDKPVIRAIFSDLDGTLIHFPIWFEKHGVSMSDADHEKHSAIVTNAQGESRRCRLLPKTTMGDGVVSDRTVELVAQLRKAGVLFFIVTGARKSTVLERLPFLPDADAVVGESGSRMYVEGKLDEEWQQRLLPVCGPIDRAMDPESRPEPLWKFCSLLKARGFNVDTRSYFGCFRVDTKGDLEAEKSLRALISTEMPAEINWAMNLAKFDFFPAGSGKQNAVAYLYADTPRLTPPLGASQFVNLCAGSHAHTVAQMRTQTQAHTRARACLRPHARVPAPARVRPCARTHARPRERTRAHKCWTRRRR</sequence>
<proteinExistence type="predicted"/>
<dbReference type="EMBL" id="HBIZ01040633">
    <property type="protein sequence ID" value="CAE0773327.1"/>
    <property type="molecule type" value="Transcribed_RNA"/>
</dbReference>
<organism evidence="2">
    <name type="scientific">Chrysotila carterae</name>
    <name type="common">Marine alga</name>
    <name type="synonym">Syracosphaera carterae</name>
    <dbReference type="NCBI Taxonomy" id="13221"/>
    <lineage>
        <taxon>Eukaryota</taxon>
        <taxon>Haptista</taxon>
        <taxon>Haptophyta</taxon>
        <taxon>Prymnesiophyceae</taxon>
        <taxon>Isochrysidales</taxon>
        <taxon>Isochrysidaceae</taxon>
        <taxon>Chrysotila</taxon>
    </lineage>
</organism>
<dbReference type="SUPFAM" id="SSF56784">
    <property type="entry name" value="HAD-like"/>
    <property type="match status" value="1"/>
</dbReference>
<accession>A0A7S4BQC1</accession>
<dbReference type="Gene3D" id="3.40.50.1000">
    <property type="entry name" value="HAD superfamily/HAD-like"/>
    <property type="match status" value="1"/>
</dbReference>
<evidence type="ECO:0000313" key="2">
    <source>
        <dbReference type="EMBL" id="CAE0773327.1"/>
    </source>
</evidence>
<feature type="region of interest" description="Disordered" evidence="1">
    <location>
        <begin position="284"/>
        <end position="306"/>
    </location>
</feature>
<dbReference type="InterPro" id="IPR036412">
    <property type="entry name" value="HAD-like_sf"/>
</dbReference>
<protein>
    <recommendedName>
        <fullName evidence="3">Sucrose phosphatase-like domain-containing protein</fullName>
    </recommendedName>
</protein>
<evidence type="ECO:0000256" key="1">
    <source>
        <dbReference type="SAM" id="MobiDB-lite"/>
    </source>
</evidence>
<evidence type="ECO:0008006" key="3">
    <source>
        <dbReference type="Google" id="ProtNLM"/>
    </source>
</evidence>
<name>A0A7S4BQC1_CHRCT</name>
<gene>
    <name evidence="2" type="ORF">PCAR00345_LOCUS25939</name>
</gene>
<dbReference type="AlphaFoldDB" id="A0A7S4BQC1"/>
<dbReference type="InterPro" id="IPR023214">
    <property type="entry name" value="HAD_sf"/>
</dbReference>
<reference evidence="2" key="1">
    <citation type="submission" date="2021-01" db="EMBL/GenBank/DDBJ databases">
        <authorList>
            <person name="Corre E."/>
            <person name="Pelletier E."/>
            <person name="Niang G."/>
            <person name="Scheremetjew M."/>
            <person name="Finn R."/>
            <person name="Kale V."/>
            <person name="Holt S."/>
            <person name="Cochrane G."/>
            <person name="Meng A."/>
            <person name="Brown T."/>
            <person name="Cohen L."/>
        </authorList>
    </citation>
    <scope>NUCLEOTIDE SEQUENCE</scope>
    <source>
        <strain evidence="2">CCMP645</strain>
    </source>
</reference>